<evidence type="ECO:0000256" key="4">
    <source>
        <dbReference type="ARBA" id="ARBA00022833"/>
    </source>
</evidence>
<evidence type="ECO:0000256" key="3">
    <source>
        <dbReference type="ARBA" id="ARBA00022723"/>
    </source>
</evidence>
<feature type="domain" description="MsrB" evidence="8">
    <location>
        <begin position="40"/>
        <end position="159"/>
    </location>
</feature>
<dbReference type="Gene3D" id="2.170.150.20">
    <property type="entry name" value="Peptide methionine sulfoxide reductase"/>
    <property type="match status" value="1"/>
</dbReference>
<evidence type="ECO:0000256" key="2">
    <source>
        <dbReference type="ARBA" id="ARBA00012499"/>
    </source>
</evidence>
<evidence type="ECO:0000313" key="9">
    <source>
        <dbReference type="EMBL" id="PYF70875.1"/>
    </source>
</evidence>
<dbReference type="PROSITE" id="PS51790">
    <property type="entry name" value="MSRB"/>
    <property type="match status" value="1"/>
</dbReference>
<dbReference type="GO" id="GO:0046872">
    <property type="term" value="F:metal ion binding"/>
    <property type="evidence" value="ECO:0007669"/>
    <property type="project" value="UniProtKB-KW"/>
</dbReference>
<keyword evidence="3" id="KW-0479">Metal-binding</keyword>
<comment type="cofactor">
    <cofactor evidence="1">
        <name>Zn(2+)</name>
        <dbReference type="ChEBI" id="CHEBI:29105"/>
    </cofactor>
</comment>
<reference evidence="9 10" key="1">
    <citation type="submission" date="2018-06" db="EMBL/GenBank/DDBJ databases">
        <title>Genomic Encyclopedia of Archaeal and Bacterial Type Strains, Phase II (KMG-II): from individual species to whole genera.</title>
        <authorList>
            <person name="Goeker M."/>
        </authorList>
    </citation>
    <scope>NUCLEOTIDE SEQUENCE [LARGE SCALE GENOMIC DNA]</scope>
    <source>
        <strain evidence="9 10">DSM 27372</strain>
    </source>
</reference>
<evidence type="ECO:0000256" key="6">
    <source>
        <dbReference type="ARBA" id="ARBA00048488"/>
    </source>
</evidence>
<keyword evidence="10" id="KW-1185">Reference proteome</keyword>
<dbReference type="InterPro" id="IPR002579">
    <property type="entry name" value="Met_Sox_Rdtase_MsrB_dom"/>
</dbReference>
<keyword evidence="7" id="KW-0732">Signal</keyword>
<dbReference type="GO" id="GO:0033743">
    <property type="term" value="F:peptide-methionine (R)-S-oxide reductase activity"/>
    <property type="evidence" value="ECO:0007669"/>
    <property type="project" value="UniProtKB-EC"/>
</dbReference>
<feature type="chain" id="PRO_5016248547" description="peptide-methionine (R)-S-oxide reductase" evidence="7">
    <location>
        <begin position="27"/>
        <end position="161"/>
    </location>
</feature>
<keyword evidence="4" id="KW-0862">Zinc</keyword>
<evidence type="ECO:0000259" key="8">
    <source>
        <dbReference type="PROSITE" id="PS51790"/>
    </source>
</evidence>
<sequence length="161" mass="18090">MQMNIRINRMLSIAGLVFLTSFTACAQKQDKTPPVKTNKNMEWNNLTKEEEDVIVRKGTEYPGTGALLNNKQKGTYICRRCNAPLYRSETKFDSHCGWPSFDDEIKGAVLRIPDADGSRTEIVCANCKAHLGHVFLGEGFTTKNTRHCVNSISMKFVPDSE</sequence>
<protein>
    <recommendedName>
        <fullName evidence="2">peptide-methionine (R)-S-oxide reductase</fullName>
        <ecNumber evidence="2">1.8.4.12</ecNumber>
    </recommendedName>
</protein>
<gene>
    <name evidence="9" type="ORF">B0O44_108305</name>
</gene>
<dbReference type="SUPFAM" id="SSF51316">
    <property type="entry name" value="Mss4-like"/>
    <property type="match status" value="1"/>
</dbReference>
<dbReference type="GO" id="GO:0030091">
    <property type="term" value="P:protein repair"/>
    <property type="evidence" value="ECO:0007669"/>
    <property type="project" value="InterPro"/>
</dbReference>
<dbReference type="NCBIfam" id="NF004036">
    <property type="entry name" value="PRK05508.1"/>
    <property type="match status" value="1"/>
</dbReference>
<dbReference type="PANTHER" id="PTHR46081">
    <property type="entry name" value="PEPTIDE METHIONINE SULFOXIDE REDUCTASE 2"/>
    <property type="match status" value="1"/>
</dbReference>
<accession>A0A318U8Y4</accession>
<evidence type="ECO:0000256" key="5">
    <source>
        <dbReference type="ARBA" id="ARBA00023002"/>
    </source>
</evidence>
<dbReference type="InterPro" id="IPR011057">
    <property type="entry name" value="Mss4-like_sf"/>
</dbReference>
<dbReference type="InterPro" id="IPR028427">
    <property type="entry name" value="Met_Sox_Rdtase_MsrB"/>
</dbReference>
<evidence type="ECO:0000256" key="1">
    <source>
        <dbReference type="ARBA" id="ARBA00001947"/>
    </source>
</evidence>
<dbReference type="GO" id="GO:0006979">
    <property type="term" value="P:response to oxidative stress"/>
    <property type="evidence" value="ECO:0007669"/>
    <property type="project" value="InterPro"/>
</dbReference>
<dbReference type="NCBIfam" id="TIGR00357">
    <property type="entry name" value="peptide-methionine (R)-S-oxide reductase MsrB"/>
    <property type="match status" value="1"/>
</dbReference>
<feature type="signal peptide" evidence="7">
    <location>
        <begin position="1"/>
        <end position="26"/>
    </location>
</feature>
<evidence type="ECO:0000256" key="7">
    <source>
        <dbReference type="SAM" id="SignalP"/>
    </source>
</evidence>
<proteinExistence type="predicted"/>
<comment type="catalytic activity">
    <reaction evidence="6">
        <text>L-methionyl-[protein] + [thioredoxin]-disulfide + H2O = L-methionyl-(R)-S-oxide-[protein] + [thioredoxin]-dithiol</text>
        <dbReference type="Rhea" id="RHEA:24164"/>
        <dbReference type="Rhea" id="RHEA-COMP:10698"/>
        <dbReference type="Rhea" id="RHEA-COMP:10700"/>
        <dbReference type="Rhea" id="RHEA-COMP:12313"/>
        <dbReference type="Rhea" id="RHEA-COMP:12314"/>
        <dbReference type="ChEBI" id="CHEBI:15377"/>
        <dbReference type="ChEBI" id="CHEBI:16044"/>
        <dbReference type="ChEBI" id="CHEBI:29950"/>
        <dbReference type="ChEBI" id="CHEBI:45764"/>
        <dbReference type="ChEBI" id="CHEBI:50058"/>
        <dbReference type="EC" id="1.8.4.12"/>
    </reaction>
</comment>
<dbReference type="EMBL" id="QKLU01000008">
    <property type="protein sequence ID" value="PYF70875.1"/>
    <property type="molecule type" value="Genomic_DNA"/>
</dbReference>
<organism evidence="9 10">
    <name type="scientific">Pedobacter nutrimenti</name>
    <dbReference type="NCBI Taxonomy" id="1241337"/>
    <lineage>
        <taxon>Bacteria</taxon>
        <taxon>Pseudomonadati</taxon>
        <taxon>Bacteroidota</taxon>
        <taxon>Sphingobacteriia</taxon>
        <taxon>Sphingobacteriales</taxon>
        <taxon>Sphingobacteriaceae</taxon>
        <taxon>Pedobacter</taxon>
    </lineage>
</organism>
<dbReference type="PANTHER" id="PTHR46081:SF8">
    <property type="entry name" value="PEPTIDE METHIONINE SULFOXIDE REDUCTASE 2"/>
    <property type="match status" value="1"/>
</dbReference>
<comment type="caution">
    <text evidence="9">The sequence shown here is derived from an EMBL/GenBank/DDBJ whole genome shotgun (WGS) entry which is preliminary data.</text>
</comment>
<dbReference type="PROSITE" id="PS51257">
    <property type="entry name" value="PROKAR_LIPOPROTEIN"/>
    <property type="match status" value="1"/>
</dbReference>
<name>A0A318U8Y4_9SPHI</name>
<evidence type="ECO:0000313" key="10">
    <source>
        <dbReference type="Proteomes" id="UP000248198"/>
    </source>
</evidence>
<dbReference type="AlphaFoldDB" id="A0A318U8Y4"/>
<dbReference type="Proteomes" id="UP000248198">
    <property type="component" value="Unassembled WGS sequence"/>
</dbReference>
<keyword evidence="5" id="KW-0560">Oxidoreductase</keyword>
<dbReference type="EC" id="1.8.4.12" evidence="2"/>
<dbReference type="Pfam" id="PF01641">
    <property type="entry name" value="SelR"/>
    <property type="match status" value="1"/>
</dbReference>